<gene>
    <name evidence="2" type="ORF">PACLA_8A043727</name>
</gene>
<evidence type="ECO:0000256" key="1">
    <source>
        <dbReference type="SAM" id="MobiDB-lite"/>
    </source>
</evidence>
<evidence type="ECO:0000313" key="2">
    <source>
        <dbReference type="EMBL" id="CAB3982067.1"/>
    </source>
</evidence>
<keyword evidence="3" id="KW-1185">Reference proteome</keyword>
<evidence type="ECO:0000313" key="3">
    <source>
        <dbReference type="Proteomes" id="UP001152795"/>
    </source>
</evidence>
<name>A0A7D9HHW8_PARCT</name>
<comment type="caution">
    <text evidence="2">The sequence shown here is derived from an EMBL/GenBank/DDBJ whole genome shotgun (WGS) entry which is preliminary data.</text>
</comment>
<dbReference type="PANTHER" id="PTHR33845">
    <property type="entry name" value="C2H2-TYPE DOMAIN-CONTAINING PROTEIN"/>
    <property type="match status" value="1"/>
</dbReference>
<dbReference type="PANTHER" id="PTHR33845:SF1">
    <property type="entry name" value="C2H2-TYPE DOMAIN-CONTAINING PROTEIN"/>
    <property type="match status" value="1"/>
</dbReference>
<reference evidence="2" key="1">
    <citation type="submission" date="2020-04" db="EMBL/GenBank/DDBJ databases">
        <authorList>
            <person name="Alioto T."/>
            <person name="Alioto T."/>
            <person name="Gomez Garrido J."/>
        </authorList>
    </citation>
    <scope>NUCLEOTIDE SEQUENCE</scope>
    <source>
        <strain evidence="2">A484AB</strain>
    </source>
</reference>
<sequence length="376" mass="42159">MEDVLRALKQEYPEITTAYFRQDNAGCYHSATTILPQHKGAADRLAATCKNHIRAYINEGNDVLTAEQLKEAILSHGDSNYNWLESNFSSGGFKTISQEQGKTQHEKDHTAEKRTDGSSQNNIQAVYPCPHDGCVRMFQRLGNLENHLLTDKCTQTLEKHTLLDLAKMGYKSSLEDGAGVIPTLQASKAGHEGRNASPLAEGWALRALKKTYRFSKKQKDYLLAKFEIGESTGRKVDANTVAQDMRRVRDSDYERLFQASEFLSSQQITSYFSRLAAKRRKAASTESDLMAIEEEIGFTRARNSAMESIGLEHPIVYGQYNVCAMIEKNTLKNLKLGMLRVMSEKLCLQVPKKAARAKAPYLKLLNDAFKSCSCQP</sequence>
<proteinExistence type="predicted"/>
<organism evidence="2 3">
    <name type="scientific">Paramuricea clavata</name>
    <name type="common">Red gorgonian</name>
    <name type="synonym">Violescent sea-whip</name>
    <dbReference type="NCBI Taxonomy" id="317549"/>
    <lineage>
        <taxon>Eukaryota</taxon>
        <taxon>Metazoa</taxon>
        <taxon>Cnidaria</taxon>
        <taxon>Anthozoa</taxon>
        <taxon>Octocorallia</taxon>
        <taxon>Malacalcyonacea</taxon>
        <taxon>Plexauridae</taxon>
        <taxon>Paramuricea</taxon>
    </lineage>
</organism>
<protein>
    <submittedName>
        <fullName evidence="2">Retrovirus-related Pol poly from transposon 412, partial</fullName>
    </submittedName>
</protein>
<accession>A0A7D9HHW8</accession>
<dbReference type="Proteomes" id="UP001152795">
    <property type="component" value="Unassembled WGS sequence"/>
</dbReference>
<feature type="compositionally biased region" description="Basic and acidic residues" evidence="1">
    <location>
        <begin position="102"/>
        <end position="116"/>
    </location>
</feature>
<dbReference type="AlphaFoldDB" id="A0A7D9HHW8"/>
<dbReference type="EMBL" id="CACRXK020000460">
    <property type="protein sequence ID" value="CAB3982067.1"/>
    <property type="molecule type" value="Genomic_DNA"/>
</dbReference>
<dbReference type="OrthoDB" id="5982703at2759"/>
<feature type="region of interest" description="Disordered" evidence="1">
    <location>
        <begin position="94"/>
        <end position="122"/>
    </location>
</feature>